<feature type="compositionally biased region" description="Basic and acidic residues" evidence="1">
    <location>
        <begin position="166"/>
        <end position="183"/>
    </location>
</feature>
<evidence type="ECO:0000313" key="3">
    <source>
        <dbReference type="Proteomes" id="UP000276991"/>
    </source>
</evidence>
<dbReference type="AlphaFoldDB" id="A0A498SAC1"/>
<gene>
    <name evidence="2" type="ORF">NAV_LOCUS5184</name>
</gene>
<accession>A0A498SAC1</accession>
<proteinExistence type="predicted"/>
<evidence type="ECO:0000313" key="2">
    <source>
        <dbReference type="EMBL" id="VBB30393.1"/>
    </source>
</evidence>
<protein>
    <submittedName>
        <fullName evidence="2">Uncharacterized protein</fullName>
    </submittedName>
</protein>
<name>A0A498SAC1_ACAVI</name>
<dbReference type="EMBL" id="UPTC01000863">
    <property type="protein sequence ID" value="VBB30393.1"/>
    <property type="molecule type" value="Genomic_DNA"/>
</dbReference>
<dbReference type="Proteomes" id="UP000276991">
    <property type="component" value="Unassembled WGS sequence"/>
</dbReference>
<reference evidence="2 3" key="1">
    <citation type="submission" date="2018-08" db="EMBL/GenBank/DDBJ databases">
        <authorList>
            <person name="Laetsch R D."/>
            <person name="Stevens L."/>
            <person name="Kumar S."/>
            <person name="Blaxter L. M."/>
        </authorList>
    </citation>
    <scope>NUCLEOTIDE SEQUENCE [LARGE SCALE GENOMIC DNA]</scope>
</reference>
<keyword evidence="3" id="KW-1185">Reference proteome</keyword>
<feature type="region of interest" description="Disordered" evidence="1">
    <location>
        <begin position="148"/>
        <end position="183"/>
    </location>
</feature>
<feature type="region of interest" description="Disordered" evidence="1">
    <location>
        <begin position="85"/>
        <end position="112"/>
    </location>
</feature>
<sequence length="183" mass="21790">MSRVSMQEVPWKDYERQGRREVSVTKSNITYKVDETRRGKEQSKSVVSVLLCQLERRKLRKRAKLREALHCRIFCDTELEGLEGSRERIEKEESERLKLDNGEENDAEKGEKDTEGIKFIGLAMRLRKKMGDQRTKCIKMRFLELTEYSPLQEGPTKEEEEEEEEEKKRKEQNRKKEGTARQY</sequence>
<evidence type="ECO:0000256" key="1">
    <source>
        <dbReference type="SAM" id="MobiDB-lite"/>
    </source>
</evidence>
<organism evidence="2 3">
    <name type="scientific">Acanthocheilonema viteae</name>
    <name type="common">Filarial nematode worm</name>
    <name type="synonym">Dipetalonema viteae</name>
    <dbReference type="NCBI Taxonomy" id="6277"/>
    <lineage>
        <taxon>Eukaryota</taxon>
        <taxon>Metazoa</taxon>
        <taxon>Ecdysozoa</taxon>
        <taxon>Nematoda</taxon>
        <taxon>Chromadorea</taxon>
        <taxon>Rhabditida</taxon>
        <taxon>Spirurina</taxon>
        <taxon>Spiruromorpha</taxon>
        <taxon>Filarioidea</taxon>
        <taxon>Onchocercidae</taxon>
        <taxon>Acanthocheilonema</taxon>
    </lineage>
</organism>